<proteinExistence type="predicted"/>
<gene>
    <name evidence="1" type="ORF">LFYK43_04760</name>
</gene>
<evidence type="ECO:0000313" key="1">
    <source>
        <dbReference type="EMBL" id="GBG94017.1"/>
    </source>
</evidence>
<comment type="caution">
    <text evidence="1">The sequence shown here is derived from an EMBL/GenBank/DDBJ whole genome shotgun (WGS) entry which is preliminary data.</text>
</comment>
<organism evidence="1 2">
    <name type="scientific">Ligilactobacillus salitolerans</name>
    <dbReference type="NCBI Taxonomy" id="1808352"/>
    <lineage>
        <taxon>Bacteria</taxon>
        <taxon>Bacillati</taxon>
        <taxon>Bacillota</taxon>
        <taxon>Bacilli</taxon>
        <taxon>Lactobacillales</taxon>
        <taxon>Lactobacillaceae</taxon>
        <taxon>Ligilactobacillus</taxon>
    </lineage>
</organism>
<sequence length="163" mass="19285">MSVTKINRNQTYTYNGKKVSPDAPSYIKIVDGSHYVAIPNLEMRDDSNQAFGITFVQGVYTKKHDDFKLGKNAQKTELWFDSYDDFKDGRYTISKSRQIKLKKTVPPFEEGKLTKKKGIYYYKSNRINTYSLKKKFLYLRLRKAKINLPTTEKEFIRQYHQKQ</sequence>
<accession>A0A401IR77</accession>
<dbReference type="Proteomes" id="UP000286848">
    <property type="component" value="Unassembled WGS sequence"/>
</dbReference>
<evidence type="ECO:0000313" key="2">
    <source>
        <dbReference type="Proteomes" id="UP000286848"/>
    </source>
</evidence>
<dbReference type="AlphaFoldDB" id="A0A401IR77"/>
<reference evidence="2" key="1">
    <citation type="journal article" date="2019" name="Int. J. Syst. Evol. Microbiol.">
        <title>Lactobacillus salitolerans sp. nov., a novel lactic acid bacterium isolated from spent mushroom substrates.</title>
        <authorList>
            <person name="Tohno M."/>
            <person name="Tanizawa Y."/>
            <person name="Kojima Y."/>
            <person name="Sakamoto M."/>
            <person name="Nakamura Y."/>
            <person name="Ohkuma M."/>
            <person name="Kobayashi H."/>
        </authorList>
    </citation>
    <scope>NUCLEOTIDE SEQUENCE [LARGE SCALE GENOMIC DNA]</scope>
    <source>
        <strain evidence="2">YK43</strain>
    </source>
</reference>
<name>A0A401IR77_9LACO</name>
<keyword evidence="2" id="KW-1185">Reference proteome</keyword>
<dbReference type="OrthoDB" id="2348073at2"/>
<dbReference type="EMBL" id="BFFP01000005">
    <property type="protein sequence ID" value="GBG94017.1"/>
    <property type="molecule type" value="Genomic_DNA"/>
</dbReference>
<protein>
    <submittedName>
        <fullName evidence="1">Uncharacterized protein</fullName>
    </submittedName>
</protein>